<gene>
    <name evidence="1" type="ORF">ACFOEK_10550</name>
</gene>
<comment type="caution">
    <text evidence="1">The sequence shown here is derived from an EMBL/GenBank/DDBJ whole genome shotgun (WGS) entry which is preliminary data.</text>
</comment>
<proteinExistence type="predicted"/>
<dbReference type="RefSeq" id="WP_386720277.1">
    <property type="nucleotide sequence ID" value="NZ_JBHRSZ010000004.1"/>
</dbReference>
<evidence type="ECO:0000313" key="1">
    <source>
        <dbReference type="EMBL" id="MFC3151466.1"/>
    </source>
</evidence>
<organism evidence="1 2">
    <name type="scientific">Litoribrevibacter euphylliae</name>
    <dbReference type="NCBI Taxonomy" id="1834034"/>
    <lineage>
        <taxon>Bacteria</taxon>
        <taxon>Pseudomonadati</taxon>
        <taxon>Pseudomonadota</taxon>
        <taxon>Gammaproteobacteria</taxon>
        <taxon>Oceanospirillales</taxon>
        <taxon>Oceanospirillaceae</taxon>
        <taxon>Litoribrevibacter</taxon>
    </lineage>
</organism>
<evidence type="ECO:0000313" key="2">
    <source>
        <dbReference type="Proteomes" id="UP001595476"/>
    </source>
</evidence>
<protein>
    <recommendedName>
        <fullName evidence="3">DUF2336 domain-containing protein</fullName>
    </recommendedName>
</protein>
<keyword evidence="2" id="KW-1185">Reference proteome</keyword>
<sequence length="200" mass="22325">MNNNDQNVNNVLEMLSKSALSNTTNTSDQLSLPEAFTKLPQQDQQEIAGFISDIVKQEDEAYAKLFESLAMMMKYVPNFILHQIIPRYVEPAIAAKITCNLNTKQIVGVASGLSVDYIGETAIHMEDKVAAEVLEGLKRKLASQVIEYAVKNHPISALDILAHAPDKIRKEAQPHFKGFEIDVDSLTPTRQEVYRTVCVH</sequence>
<name>A0ABV7HIT7_9GAMM</name>
<dbReference type="EMBL" id="JBHRSZ010000004">
    <property type="protein sequence ID" value="MFC3151466.1"/>
    <property type="molecule type" value="Genomic_DNA"/>
</dbReference>
<dbReference type="Proteomes" id="UP001595476">
    <property type="component" value="Unassembled WGS sequence"/>
</dbReference>
<accession>A0ABV7HIT7</accession>
<reference evidence="2" key="1">
    <citation type="journal article" date="2019" name="Int. J. Syst. Evol. Microbiol.">
        <title>The Global Catalogue of Microorganisms (GCM) 10K type strain sequencing project: providing services to taxonomists for standard genome sequencing and annotation.</title>
        <authorList>
            <consortium name="The Broad Institute Genomics Platform"/>
            <consortium name="The Broad Institute Genome Sequencing Center for Infectious Disease"/>
            <person name="Wu L."/>
            <person name="Ma J."/>
        </authorList>
    </citation>
    <scope>NUCLEOTIDE SEQUENCE [LARGE SCALE GENOMIC DNA]</scope>
    <source>
        <strain evidence="2">KCTC 52438</strain>
    </source>
</reference>
<evidence type="ECO:0008006" key="3">
    <source>
        <dbReference type="Google" id="ProtNLM"/>
    </source>
</evidence>